<dbReference type="InterPro" id="IPR001851">
    <property type="entry name" value="ABC_transp_permease"/>
</dbReference>
<evidence type="ECO:0000256" key="6">
    <source>
        <dbReference type="ARBA" id="ARBA00022989"/>
    </source>
</evidence>
<dbReference type="GO" id="GO:0006865">
    <property type="term" value="P:amino acid transport"/>
    <property type="evidence" value="ECO:0007669"/>
    <property type="project" value="UniProtKB-KW"/>
</dbReference>
<dbReference type="InterPro" id="IPR052157">
    <property type="entry name" value="BCAA_transport_permease"/>
</dbReference>
<sequence>MLGLLLTAGLATGAVYALIGVSYNLMYNTSRVISFTSGTFGMLGAVFGAFFIGQAGLPVVVALAGALLIGAAAGLLTEFIAVRPVLSRIDTHMYVLSTLALSLIIEEAVGLWWGTEPRPFPRLFEGGNGWVDQKYWLPVVTLAVVVGLLALLNNRTLTGRAFLAISQDPYAARALGLPHTSIRVGVYMLAGVVGALAGFMAGQLTFAFFSIGVAFAFSGFVAIAIGGLGNNLGAVVGGLALGVVEQLANYFLGGSYRGTAALLTLVVALLILPNGIFGHAEPRRV</sequence>
<feature type="transmembrane region" description="Helical" evidence="9">
    <location>
        <begin position="182"/>
        <end position="200"/>
    </location>
</feature>
<dbReference type="CDD" id="cd06582">
    <property type="entry name" value="TM_PBP1_LivH_like"/>
    <property type="match status" value="1"/>
</dbReference>
<feature type="transmembrane region" description="Helical" evidence="9">
    <location>
        <begin position="6"/>
        <end position="25"/>
    </location>
</feature>
<evidence type="ECO:0000313" key="10">
    <source>
        <dbReference type="EMBL" id="BBY28797.1"/>
    </source>
</evidence>
<comment type="subcellular location">
    <subcellularLocation>
        <location evidence="1">Cell membrane</location>
        <topology evidence="1">Multi-pass membrane protein</topology>
    </subcellularLocation>
</comment>
<dbReference type="PANTHER" id="PTHR11795:SF450">
    <property type="entry name" value="ABC TRANSPORTER PERMEASE PROTEIN"/>
    <property type="match status" value="1"/>
</dbReference>
<protein>
    <submittedName>
        <fullName evidence="10">Branched-chain amino acid ABC transporter permease</fullName>
    </submittedName>
</protein>
<feature type="transmembrane region" description="Helical" evidence="9">
    <location>
        <begin position="32"/>
        <end position="53"/>
    </location>
</feature>
<evidence type="ECO:0000256" key="2">
    <source>
        <dbReference type="ARBA" id="ARBA00022448"/>
    </source>
</evidence>
<dbReference type="GO" id="GO:0022857">
    <property type="term" value="F:transmembrane transporter activity"/>
    <property type="evidence" value="ECO:0007669"/>
    <property type="project" value="InterPro"/>
</dbReference>
<evidence type="ECO:0000256" key="5">
    <source>
        <dbReference type="ARBA" id="ARBA00022970"/>
    </source>
</evidence>
<dbReference type="KEGG" id="msei:MSEDJ_28930"/>
<feature type="transmembrane region" description="Helical" evidence="9">
    <location>
        <begin position="258"/>
        <end position="277"/>
    </location>
</feature>
<dbReference type="Pfam" id="PF02653">
    <property type="entry name" value="BPD_transp_2"/>
    <property type="match status" value="1"/>
</dbReference>
<keyword evidence="3" id="KW-1003">Cell membrane</keyword>
<feature type="transmembrane region" description="Helical" evidence="9">
    <location>
        <begin position="135"/>
        <end position="152"/>
    </location>
</feature>
<dbReference type="RefSeq" id="WP_163797654.1">
    <property type="nucleotide sequence ID" value="NZ_AP022588.1"/>
</dbReference>
<dbReference type="GO" id="GO:0005886">
    <property type="term" value="C:plasma membrane"/>
    <property type="evidence" value="ECO:0007669"/>
    <property type="project" value="UniProtKB-SubCell"/>
</dbReference>
<feature type="transmembrane region" description="Helical" evidence="9">
    <location>
        <begin position="232"/>
        <end position="252"/>
    </location>
</feature>
<feature type="transmembrane region" description="Helical" evidence="9">
    <location>
        <begin position="59"/>
        <end position="82"/>
    </location>
</feature>
<proteinExistence type="inferred from homology"/>
<keyword evidence="11" id="KW-1185">Reference proteome</keyword>
<reference evidence="10 11" key="1">
    <citation type="journal article" date="2019" name="Emerg. Microbes Infect.">
        <title>Comprehensive subspecies identification of 175 nontuberculous mycobacteria species based on 7547 genomic profiles.</title>
        <authorList>
            <person name="Matsumoto Y."/>
            <person name="Kinjo T."/>
            <person name="Motooka D."/>
            <person name="Nabeya D."/>
            <person name="Jung N."/>
            <person name="Uechi K."/>
            <person name="Horii T."/>
            <person name="Iida T."/>
            <person name="Fujita J."/>
            <person name="Nakamura S."/>
        </authorList>
    </citation>
    <scope>NUCLEOTIDE SEQUENCE [LARGE SCALE GENOMIC DNA]</scope>
    <source>
        <strain evidence="10 11">JCM 17899</strain>
    </source>
</reference>
<evidence type="ECO:0000256" key="9">
    <source>
        <dbReference type="SAM" id="Phobius"/>
    </source>
</evidence>
<keyword evidence="6 9" id="KW-1133">Transmembrane helix</keyword>
<dbReference type="PANTHER" id="PTHR11795">
    <property type="entry name" value="BRANCHED-CHAIN AMINO ACID TRANSPORT SYSTEM PERMEASE PROTEIN LIVH"/>
    <property type="match status" value="1"/>
</dbReference>
<keyword evidence="2" id="KW-0813">Transport</keyword>
<organism evidence="10 11">
    <name type="scientific">Mycolicibacterium sediminis</name>
    <dbReference type="NCBI Taxonomy" id="1286180"/>
    <lineage>
        <taxon>Bacteria</taxon>
        <taxon>Bacillati</taxon>
        <taxon>Actinomycetota</taxon>
        <taxon>Actinomycetes</taxon>
        <taxon>Mycobacteriales</taxon>
        <taxon>Mycobacteriaceae</taxon>
        <taxon>Mycolicibacterium</taxon>
    </lineage>
</organism>
<evidence type="ECO:0000256" key="7">
    <source>
        <dbReference type="ARBA" id="ARBA00023136"/>
    </source>
</evidence>
<evidence type="ECO:0000256" key="1">
    <source>
        <dbReference type="ARBA" id="ARBA00004651"/>
    </source>
</evidence>
<name>A0A7I7QS51_9MYCO</name>
<keyword evidence="4 9" id="KW-0812">Transmembrane</keyword>
<keyword evidence="5" id="KW-0029">Amino-acid transport</keyword>
<evidence type="ECO:0000256" key="4">
    <source>
        <dbReference type="ARBA" id="ARBA00022692"/>
    </source>
</evidence>
<dbReference type="Proteomes" id="UP000467193">
    <property type="component" value="Chromosome"/>
</dbReference>
<comment type="similarity">
    <text evidence="8">Belongs to the binding-protein-dependent transport system permease family. LivHM subfamily.</text>
</comment>
<feature type="transmembrane region" description="Helical" evidence="9">
    <location>
        <begin position="94"/>
        <end position="115"/>
    </location>
</feature>
<gene>
    <name evidence="10" type="ORF">MSEDJ_28930</name>
</gene>
<evidence type="ECO:0000256" key="3">
    <source>
        <dbReference type="ARBA" id="ARBA00022475"/>
    </source>
</evidence>
<evidence type="ECO:0000256" key="8">
    <source>
        <dbReference type="ARBA" id="ARBA00037998"/>
    </source>
</evidence>
<accession>A0A7I7QS51</accession>
<keyword evidence="7 9" id="KW-0472">Membrane</keyword>
<evidence type="ECO:0000313" key="11">
    <source>
        <dbReference type="Proteomes" id="UP000467193"/>
    </source>
</evidence>
<dbReference type="AlphaFoldDB" id="A0A7I7QS51"/>
<dbReference type="EMBL" id="AP022588">
    <property type="protein sequence ID" value="BBY28797.1"/>
    <property type="molecule type" value="Genomic_DNA"/>
</dbReference>